<dbReference type="GO" id="GO:0043066">
    <property type="term" value="P:negative regulation of apoptotic process"/>
    <property type="evidence" value="ECO:0007669"/>
    <property type="project" value="TreeGrafter"/>
</dbReference>
<evidence type="ECO:0000256" key="5">
    <source>
        <dbReference type="SAM" id="MobiDB-lite"/>
    </source>
</evidence>
<dbReference type="CDD" id="cd00022">
    <property type="entry name" value="BIR"/>
    <property type="match status" value="2"/>
</dbReference>
<comment type="similarity">
    <text evidence="1">Belongs to the IAP family.</text>
</comment>
<dbReference type="GO" id="GO:0005634">
    <property type="term" value="C:nucleus"/>
    <property type="evidence" value="ECO:0007669"/>
    <property type="project" value="TreeGrafter"/>
</dbReference>
<keyword evidence="2 4" id="KW-0479">Metal-binding</keyword>
<dbReference type="OrthoDB" id="774873at2759"/>
<evidence type="ECO:0000256" key="4">
    <source>
        <dbReference type="PROSITE-ProRule" id="PRU00175"/>
    </source>
</evidence>
<keyword evidence="2 4" id="KW-0863">Zinc-finger</keyword>
<name>A0A813WLU4_ADIRI</name>
<dbReference type="PANTHER" id="PTHR10044:SF139">
    <property type="entry name" value="DEATH-ASSOCIATED INHIBITOR OF APOPTOSIS 2"/>
    <property type="match status" value="1"/>
</dbReference>
<dbReference type="GO" id="GO:0061630">
    <property type="term" value="F:ubiquitin protein ligase activity"/>
    <property type="evidence" value="ECO:0007669"/>
    <property type="project" value="TreeGrafter"/>
</dbReference>
<sequence length="580" mass="65499">MDCHENLPKMVSIPKKKSVPCELLRKVLKDHFEILQRCRDLKLKFGTHSIVCVEAAGFNRISDTNRLGCSACKLEISNWTSGKTPFALHSDKSPTCSFVLSILPSEKIIDHATASLLTTMASLRSTSTDHTSFRALTPLLIEVDALRRIRKRTFSHWPSSSSSSSYPSASQMIQAGFFYCNIGDRVMCIYCNIICHQWTCTDDDDPCEVHRKLSPNCPYVRLTSINSAASSIAIINDHFTSNVATSSSDDRIYRFDVIVPTTAINPMYMEVTQRYLSFSTWPGDNLPSVDDLVKSGFFYTGKTTMVTCFYCNGSVEKWSANDDPLIEHVRCFPHCAYAKQMCDSETYQRVQYAKLRAEQKQTNSSMVTRDSTNKKEILDDDRSLANDNGILMRCVAARLDLPISMRLVERGFKLSIIKRCWEDQLQIKHDDFIDECDLMMAYMILQKQIDCIAGKNENIIVPHIAMYELRSKENIEIQHRAPKSFGSMGLAKHDPSKSRESSTSPSDFLSASEQQHKVDNGNVEEDMISTNNCCVLCFEEEKCLACLPCGHLATCIPCGHSLRKCPICRNDIDGFVKIHM</sequence>
<evidence type="ECO:0000256" key="2">
    <source>
        <dbReference type="ARBA" id="ARBA00022771"/>
    </source>
</evidence>
<dbReference type="Proteomes" id="UP000663852">
    <property type="component" value="Unassembled WGS sequence"/>
</dbReference>
<dbReference type="PANTHER" id="PTHR10044">
    <property type="entry name" value="INHIBITOR OF APOPTOSIS"/>
    <property type="match status" value="1"/>
</dbReference>
<feature type="domain" description="RING-type" evidence="6">
    <location>
        <begin position="534"/>
        <end position="569"/>
    </location>
</feature>
<dbReference type="GO" id="GO:0005737">
    <property type="term" value="C:cytoplasm"/>
    <property type="evidence" value="ECO:0007669"/>
    <property type="project" value="TreeGrafter"/>
</dbReference>
<evidence type="ECO:0000259" key="6">
    <source>
        <dbReference type="PROSITE" id="PS50089"/>
    </source>
</evidence>
<dbReference type="PROSITE" id="PS50143">
    <property type="entry name" value="BIR_REPEAT_2"/>
    <property type="match status" value="3"/>
</dbReference>
<evidence type="ECO:0000256" key="1">
    <source>
        <dbReference type="ARBA" id="ARBA00006672"/>
    </source>
</evidence>
<dbReference type="SUPFAM" id="SSF57924">
    <property type="entry name" value="Inhibitor of apoptosis (IAP) repeat"/>
    <property type="match status" value="3"/>
</dbReference>
<protein>
    <recommendedName>
        <fullName evidence="6">RING-type domain-containing protein</fullName>
    </recommendedName>
</protein>
<feature type="compositionally biased region" description="Basic and acidic residues" evidence="5">
    <location>
        <begin position="491"/>
        <end position="500"/>
    </location>
</feature>
<dbReference type="Gene3D" id="3.30.40.10">
    <property type="entry name" value="Zinc/RING finger domain, C3HC4 (zinc finger)"/>
    <property type="match status" value="1"/>
</dbReference>
<dbReference type="InterPro" id="IPR013083">
    <property type="entry name" value="Znf_RING/FYVE/PHD"/>
</dbReference>
<dbReference type="GO" id="GO:0031398">
    <property type="term" value="P:positive regulation of protein ubiquitination"/>
    <property type="evidence" value="ECO:0007669"/>
    <property type="project" value="TreeGrafter"/>
</dbReference>
<comment type="caution">
    <text evidence="7">The sequence shown here is derived from an EMBL/GenBank/DDBJ whole genome shotgun (WGS) entry which is preliminary data.</text>
</comment>
<keyword evidence="3" id="KW-0862">Zinc</keyword>
<evidence type="ECO:0000256" key="3">
    <source>
        <dbReference type="ARBA" id="ARBA00022833"/>
    </source>
</evidence>
<gene>
    <name evidence="7" type="ORF">EDS130_LOCUS7391</name>
</gene>
<dbReference type="Pfam" id="PF00653">
    <property type="entry name" value="BIR"/>
    <property type="match status" value="3"/>
</dbReference>
<dbReference type="EMBL" id="CAJNOJ010000022">
    <property type="protein sequence ID" value="CAF0852579.1"/>
    <property type="molecule type" value="Genomic_DNA"/>
</dbReference>
<evidence type="ECO:0000313" key="8">
    <source>
        <dbReference type="Proteomes" id="UP000663852"/>
    </source>
</evidence>
<dbReference type="InterPro" id="IPR001841">
    <property type="entry name" value="Znf_RING"/>
</dbReference>
<dbReference type="GO" id="GO:0043027">
    <property type="term" value="F:cysteine-type endopeptidase inhibitor activity involved in apoptotic process"/>
    <property type="evidence" value="ECO:0007669"/>
    <property type="project" value="TreeGrafter"/>
</dbReference>
<dbReference type="GO" id="GO:0008270">
    <property type="term" value="F:zinc ion binding"/>
    <property type="evidence" value="ECO:0007669"/>
    <property type="project" value="UniProtKB-KW"/>
</dbReference>
<dbReference type="InterPro" id="IPR050784">
    <property type="entry name" value="IAP"/>
</dbReference>
<evidence type="ECO:0000313" key="7">
    <source>
        <dbReference type="EMBL" id="CAF0852579.1"/>
    </source>
</evidence>
<dbReference type="Pfam" id="PF13920">
    <property type="entry name" value="zf-C3HC4_3"/>
    <property type="match status" value="1"/>
</dbReference>
<dbReference type="Gene3D" id="1.10.1170.10">
    <property type="entry name" value="Inhibitor Of Apoptosis Protein (2mihbC-IAP-1), Chain A"/>
    <property type="match status" value="3"/>
</dbReference>
<dbReference type="GO" id="GO:0051726">
    <property type="term" value="P:regulation of cell cycle"/>
    <property type="evidence" value="ECO:0007669"/>
    <property type="project" value="TreeGrafter"/>
</dbReference>
<proteinExistence type="inferred from homology"/>
<organism evidence="7 8">
    <name type="scientific">Adineta ricciae</name>
    <name type="common">Rotifer</name>
    <dbReference type="NCBI Taxonomy" id="249248"/>
    <lineage>
        <taxon>Eukaryota</taxon>
        <taxon>Metazoa</taxon>
        <taxon>Spiralia</taxon>
        <taxon>Gnathifera</taxon>
        <taxon>Rotifera</taxon>
        <taxon>Eurotatoria</taxon>
        <taxon>Bdelloidea</taxon>
        <taxon>Adinetida</taxon>
        <taxon>Adinetidae</taxon>
        <taxon>Adineta</taxon>
    </lineage>
</organism>
<dbReference type="SMART" id="SM00238">
    <property type="entry name" value="BIR"/>
    <property type="match status" value="2"/>
</dbReference>
<feature type="region of interest" description="Disordered" evidence="5">
    <location>
        <begin position="485"/>
        <end position="514"/>
    </location>
</feature>
<dbReference type="PROSITE" id="PS50089">
    <property type="entry name" value="ZF_RING_2"/>
    <property type="match status" value="1"/>
</dbReference>
<accession>A0A813WLU4</accession>
<reference evidence="7" key="1">
    <citation type="submission" date="2021-02" db="EMBL/GenBank/DDBJ databases">
        <authorList>
            <person name="Nowell W R."/>
        </authorList>
    </citation>
    <scope>NUCLEOTIDE SEQUENCE</scope>
</reference>
<dbReference type="AlphaFoldDB" id="A0A813WLU4"/>
<dbReference type="InterPro" id="IPR001370">
    <property type="entry name" value="BIR_rpt"/>
</dbReference>